<dbReference type="OMA" id="HILLKLW"/>
<evidence type="ECO:0000259" key="4">
    <source>
        <dbReference type="PROSITE" id="PS50102"/>
    </source>
</evidence>
<evidence type="ECO:0000256" key="1">
    <source>
        <dbReference type="ARBA" id="ARBA00022884"/>
    </source>
</evidence>
<dbReference type="InterPro" id="IPR035979">
    <property type="entry name" value="RBD_domain_sf"/>
</dbReference>
<dbReference type="InterPro" id="IPR000504">
    <property type="entry name" value="RRM_dom"/>
</dbReference>
<evidence type="ECO:0000256" key="2">
    <source>
        <dbReference type="PROSITE-ProRule" id="PRU00176"/>
    </source>
</evidence>
<dbReference type="CDD" id="cd21608">
    <property type="entry name" value="RRM2_NsCP33_like"/>
    <property type="match status" value="1"/>
</dbReference>
<dbReference type="EMBL" id="CABIKO010000025">
    <property type="protein sequence ID" value="VVA17554.1"/>
    <property type="molecule type" value="Genomic_DNA"/>
</dbReference>
<gene>
    <name evidence="5" type="ORF">ALMOND_2B030853</name>
</gene>
<dbReference type="SMART" id="SM00360">
    <property type="entry name" value="RRM"/>
    <property type="match status" value="1"/>
</dbReference>
<sequence length="190" mass="20849">MRNNTLLTFLARRPSTTTTHNPNLRWRFFCSPPSSSSTGPNNKLFVGGLSWSMDEKSLKDAFSSFGEVTEVKIVYDRDSGRSRGFGFVNFTNEDDAQVARDAMDGKALLGRPLRVTYALERVRGGHVVVPRLSDSGDANKSPSSARPGEMAMLGAGAMPGQVGSHILLKLWWFGYKSIHFGSNLHTASYS</sequence>
<dbReference type="PANTHER" id="PTHR48027">
    <property type="entry name" value="HETEROGENEOUS NUCLEAR RIBONUCLEOPROTEIN 87F-RELATED"/>
    <property type="match status" value="1"/>
</dbReference>
<dbReference type="Gramene" id="VVA17554">
    <property type="protein sequence ID" value="VVA17554"/>
    <property type="gene ID" value="Prudul26B030853"/>
</dbReference>
<feature type="region of interest" description="Disordered" evidence="3">
    <location>
        <begin position="130"/>
        <end position="151"/>
    </location>
</feature>
<dbReference type="Gene3D" id="3.30.70.330">
    <property type="match status" value="1"/>
</dbReference>
<accession>A0A5E4EPF9</accession>
<evidence type="ECO:0000313" key="6">
    <source>
        <dbReference type="Proteomes" id="UP000327085"/>
    </source>
</evidence>
<dbReference type="FunCoup" id="A0A5E4EPF9">
    <property type="interactions" value="311"/>
</dbReference>
<protein>
    <submittedName>
        <fullName evidence="5">PREDICTED: glycine-rich</fullName>
    </submittedName>
</protein>
<dbReference type="GO" id="GO:0003723">
    <property type="term" value="F:RNA binding"/>
    <property type="evidence" value="ECO:0007669"/>
    <property type="project" value="UniProtKB-UniRule"/>
</dbReference>
<proteinExistence type="predicted"/>
<dbReference type="Proteomes" id="UP000327085">
    <property type="component" value="Chromosome 3"/>
</dbReference>
<dbReference type="InterPro" id="IPR048289">
    <property type="entry name" value="RRM2_NsCP33-like"/>
</dbReference>
<dbReference type="PROSITE" id="PS50102">
    <property type="entry name" value="RRM"/>
    <property type="match status" value="1"/>
</dbReference>
<keyword evidence="1 2" id="KW-0694">RNA-binding</keyword>
<evidence type="ECO:0000256" key="3">
    <source>
        <dbReference type="SAM" id="MobiDB-lite"/>
    </source>
</evidence>
<organism evidence="5 6">
    <name type="scientific">Prunus dulcis</name>
    <name type="common">Almond</name>
    <name type="synonym">Amygdalus dulcis</name>
    <dbReference type="NCBI Taxonomy" id="3755"/>
    <lineage>
        <taxon>Eukaryota</taxon>
        <taxon>Viridiplantae</taxon>
        <taxon>Streptophyta</taxon>
        <taxon>Embryophyta</taxon>
        <taxon>Tracheophyta</taxon>
        <taxon>Spermatophyta</taxon>
        <taxon>Magnoliopsida</taxon>
        <taxon>eudicotyledons</taxon>
        <taxon>Gunneridae</taxon>
        <taxon>Pentapetalae</taxon>
        <taxon>rosids</taxon>
        <taxon>fabids</taxon>
        <taxon>Rosales</taxon>
        <taxon>Rosaceae</taxon>
        <taxon>Amygdaloideae</taxon>
        <taxon>Amygdaleae</taxon>
        <taxon>Prunus</taxon>
    </lineage>
</organism>
<feature type="domain" description="RRM" evidence="4">
    <location>
        <begin position="42"/>
        <end position="120"/>
    </location>
</feature>
<dbReference type="InterPro" id="IPR012677">
    <property type="entry name" value="Nucleotide-bd_a/b_plait_sf"/>
</dbReference>
<dbReference type="SUPFAM" id="SSF54928">
    <property type="entry name" value="RNA-binding domain, RBD"/>
    <property type="match status" value="1"/>
</dbReference>
<dbReference type="Pfam" id="PF00076">
    <property type="entry name" value="RRM_1"/>
    <property type="match status" value="1"/>
</dbReference>
<dbReference type="InterPro" id="IPR052462">
    <property type="entry name" value="SLIRP/GR-RBP-like"/>
</dbReference>
<evidence type="ECO:0000313" key="5">
    <source>
        <dbReference type="EMBL" id="VVA17554.1"/>
    </source>
</evidence>
<dbReference type="InParanoid" id="A0A5E4EPF9"/>
<reference evidence="6" key="1">
    <citation type="journal article" date="2020" name="Plant J.">
        <title>Transposons played a major role in the diversification between the closely related almond and peach genomes: results from the almond genome sequence.</title>
        <authorList>
            <person name="Alioto T."/>
            <person name="Alexiou K.G."/>
            <person name="Bardil A."/>
            <person name="Barteri F."/>
            <person name="Castanera R."/>
            <person name="Cruz F."/>
            <person name="Dhingra A."/>
            <person name="Duval H."/>
            <person name="Fernandez I Marti A."/>
            <person name="Frias L."/>
            <person name="Galan B."/>
            <person name="Garcia J.L."/>
            <person name="Howad W."/>
            <person name="Gomez-Garrido J."/>
            <person name="Gut M."/>
            <person name="Julca I."/>
            <person name="Morata J."/>
            <person name="Puigdomenech P."/>
            <person name="Ribeca P."/>
            <person name="Rubio Cabetas M.J."/>
            <person name="Vlasova A."/>
            <person name="Wirthensohn M."/>
            <person name="Garcia-Mas J."/>
            <person name="Gabaldon T."/>
            <person name="Casacuberta J.M."/>
            <person name="Arus P."/>
        </authorList>
    </citation>
    <scope>NUCLEOTIDE SEQUENCE [LARGE SCALE GENOMIC DNA]</scope>
    <source>
        <strain evidence="6">cv. Texas</strain>
    </source>
</reference>
<dbReference type="AlphaFoldDB" id="A0A5E4EPF9"/>
<name>A0A5E4EPF9_PRUDU</name>